<organism evidence="4 5">
    <name type="scientific">Fusibacter paucivorans</name>
    <dbReference type="NCBI Taxonomy" id="76009"/>
    <lineage>
        <taxon>Bacteria</taxon>
        <taxon>Bacillati</taxon>
        <taxon>Bacillota</taxon>
        <taxon>Clostridia</taxon>
        <taxon>Eubacteriales</taxon>
        <taxon>Eubacteriales Family XII. Incertae Sedis</taxon>
        <taxon>Fusibacter</taxon>
    </lineage>
</organism>
<dbReference type="InterPro" id="IPR001482">
    <property type="entry name" value="T2SS/T4SS_dom"/>
</dbReference>
<dbReference type="Gene3D" id="3.40.50.300">
    <property type="entry name" value="P-loop containing nucleotide triphosphate hydrolases"/>
    <property type="match status" value="1"/>
</dbReference>
<feature type="compositionally biased region" description="Polar residues" evidence="2">
    <location>
        <begin position="1"/>
        <end position="14"/>
    </location>
</feature>
<dbReference type="Pfam" id="PF00437">
    <property type="entry name" value="T2SSE"/>
    <property type="match status" value="1"/>
</dbReference>
<reference evidence="4 5" key="1">
    <citation type="submission" date="2021-05" db="EMBL/GenBank/DDBJ databases">
        <title>Fusibacter ferrireducens sp. nov., an anaerobic, sulfur- and Fe-reducing bacterium isolated from the mangrove sediment.</title>
        <authorList>
            <person name="Qiu D."/>
        </authorList>
    </citation>
    <scope>NUCLEOTIDE SEQUENCE [LARGE SCALE GENOMIC DNA]</scope>
    <source>
        <strain evidence="4 5">DSM 12116</strain>
    </source>
</reference>
<dbReference type="RefSeq" id="WP_213236409.1">
    <property type="nucleotide sequence ID" value="NZ_JAHBCL010000011.1"/>
</dbReference>
<dbReference type="EMBL" id="JAHBCL010000011">
    <property type="protein sequence ID" value="MBS7526547.1"/>
    <property type="molecule type" value="Genomic_DNA"/>
</dbReference>
<evidence type="ECO:0000313" key="5">
    <source>
        <dbReference type="Proteomes" id="UP000746471"/>
    </source>
</evidence>
<evidence type="ECO:0000313" key="4">
    <source>
        <dbReference type="EMBL" id="MBS7526547.1"/>
    </source>
</evidence>
<dbReference type="InterPro" id="IPR050921">
    <property type="entry name" value="T4SS_GSP_E_ATPase"/>
</dbReference>
<dbReference type="PANTHER" id="PTHR30486:SF6">
    <property type="entry name" value="TYPE IV PILUS RETRACTATION ATPASE PILT"/>
    <property type="match status" value="1"/>
</dbReference>
<dbReference type="InterPro" id="IPR027417">
    <property type="entry name" value="P-loop_NTPase"/>
</dbReference>
<name>A0ABS5PR61_9FIRM</name>
<evidence type="ECO:0000256" key="2">
    <source>
        <dbReference type="SAM" id="MobiDB-lite"/>
    </source>
</evidence>
<evidence type="ECO:0000256" key="1">
    <source>
        <dbReference type="ARBA" id="ARBA00006611"/>
    </source>
</evidence>
<dbReference type="Gene3D" id="3.30.450.380">
    <property type="match status" value="1"/>
</dbReference>
<protein>
    <submittedName>
        <fullName evidence="4">CpaF family protein</fullName>
    </submittedName>
</protein>
<feature type="domain" description="Bacterial type II secretion system protein E" evidence="3">
    <location>
        <begin position="150"/>
        <end position="346"/>
    </location>
</feature>
<keyword evidence="5" id="KW-1185">Reference proteome</keyword>
<comment type="similarity">
    <text evidence="1">Belongs to the GSP E family.</text>
</comment>
<dbReference type="PANTHER" id="PTHR30486">
    <property type="entry name" value="TWITCHING MOTILITY PROTEIN PILT"/>
    <property type="match status" value="1"/>
</dbReference>
<comment type="caution">
    <text evidence="4">The sequence shown here is derived from an EMBL/GenBank/DDBJ whole genome shotgun (WGS) entry which is preliminary data.</text>
</comment>
<evidence type="ECO:0000259" key="3">
    <source>
        <dbReference type="Pfam" id="PF00437"/>
    </source>
</evidence>
<dbReference type="SUPFAM" id="SSF52540">
    <property type="entry name" value="P-loop containing nucleoside triphosphate hydrolases"/>
    <property type="match status" value="1"/>
</dbReference>
<gene>
    <name evidence="4" type="ORF">KHM83_07655</name>
</gene>
<proteinExistence type="inferred from homology"/>
<feature type="region of interest" description="Disordered" evidence="2">
    <location>
        <begin position="1"/>
        <end position="20"/>
    </location>
</feature>
<sequence>MGSVNSLSMPQHAYQNRKNHSDRTKMIVELQDEVVLKFSNLIADVELGNVPADILKNEISKMVDQKKGLFNTDEAKRDLFNRLFGYGILQYLIEDSSISDIDVLRYDYVMIKRNGQWEVTDCNFGSESALESYCKLVVIRNGGVLNDADSHCRISDHKNKLRINAAITPRNVNGSTLNIRKHNHSIRTLDKLRDMGMMDDTVFSELKAINAAGANIFICGKGAAGKTTLLRAMIEEVDNLERVLICESDVELYPQKPNIISQTIKKDYLGGISRKLSDLILDGLTMGLDTYCIGEIIGSEAWDLIQAGHTDHRIMTTVHATSPNDLFYRLLAMIEPRTRLSESVLMKMLCQSMDVIVYLKAFKVQEVVRVKGYDEEISQPVLEQII</sequence>
<accession>A0ABS5PR61</accession>
<dbReference type="Proteomes" id="UP000746471">
    <property type="component" value="Unassembled WGS sequence"/>
</dbReference>